<dbReference type="SUPFAM" id="SSF56784">
    <property type="entry name" value="HAD-like"/>
    <property type="match status" value="1"/>
</dbReference>
<dbReference type="RefSeq" id="WP_135281365.1">
    <property type="nucleotide sequence ID" value="NZ_SRIO01000005.1"/>
</dbReference>
<keyword evidence="12" id="KW-1185">Reference proteome</keyword>
<dbReference type="PANTHER" id="PTHR42891:SF1">
    <property type="entry name" value="D-GLYCERO-BETA-D-MANNO-HEPTOSE-1,7-BISPHOSPHATE 7-PHOSPHATASE"/>
    <property type="match status" value="1"/>
</dbReference>
<dbReference type="GO" id="GO:0005737">
    <property type="term" value="C:cytoplasm"/>
    <property type="evidence" value="ECO:0007669"/>
    <property type="project" value="UniProtKB-SubCell"/>
</dbReference>
<dbReference type="Gene3D" id="3.40.50.1000">
    <property type="entry name" value="HAD superfamily/HAD-like"/>
    <property type="match status" value="1"/>
</dbReference>
<evidence type="ECO:0000256" key="8">
    <source>
        <dbReference type="PIRSR" id="PIRSR004682-1"/>
    </source>
</evidence>
<feature type="active site" description="Proton donor" evidence="8">
    <location>
        <position position="24"/>
    </location>
</feature>
<dbReference type="Pfam" id="PF13242">
    <property type="entry name" value="Hydrolase_like"/>
    <property type="match status" value="1"/>
</dbReference>
<feature type="binding site" evidence="10">
    <location>
        <position position="114"/>
    </location>
    <ligand>
        <name>Zn(2+)</name>
        <dbReference type="ChEBI" id="CHEBI:29105"/>
    </ligand>
</feature>
<evidence type="ECO:0000256" key="6">
    <source>
        <dbReference type="ARBA" id="ARBA00031828"/>
    </source>
</evidence>
<dbReference type="InterPro" id="IPR006543">
    <property type="entry name" value="Histidinol-phos"/>
</dbReference>
<dbReference type="EC" id="3.1.3.-" evidence="7"/>
<feature type="binding site" evidence="10">
    <location>
        <position position="104"/>
    </location>
    <ligand>
        <name>Zn(2+)</name>
        <dbReference type="ChEBI" id="CHEBI:29105"/>
    </ligand>
</feature>
<keyword evidence="10" id="KW-0862">Zinc</keyword>
<sequence>MLLPIGPTASPAPPARGWIVLDRDGVINRDRADYVKTPQELDFLPGSLAAIARLTAAGFGMAVATNQSAVGRGLLTREGLAVIHAHLESEIQRAGGRLAGIFVCPHAPDADCRCRKPRPGLLQRIAAWASIDPATLTVVGDAARDLEAARSIGARAVLVRTGHGERTLQEYGLSIDFPVFMDLDAFAARWVATTADPAGEQQP</sequence>
<dbReference type="NCBIfam" id="TIGR01662">
    <property type="entry name" value="HAD-SF-IIIA"/>
    <property type="match status" value="1"/>
</dbReference>
<dbReference type="NCBIfam" id="TIGR01656">
    <property type="entry name" value="Histidinol-ppas"/>
    <property type="match status" value="1"/>
</dbReference>
<dbReference type="PIRSF" id="PIRSF004682">
    <property type="entry name" value="GmhB"/>
    <property type="match status" value="1"/>
</dbReference>
<feature type="site" description="Contributes to substrate recognition" evidence="9">
    <location>
        <position position="115"/>
    </location>
</feature>
<dbReference type="InterPro" id="IPR036412">
    <property type="entry name" value="HAD-like_sf"/>
</dbReference>
<keyword evidence="3 10" id="KW-0479">Metal-binding</keyword>
<feature type="site" description="Stabilizes the phosphoryl group" evidence="9">
    <location>
        <position position="65"/>
    </location>
</feature>
<feature type="binding site" evidence="10">
    <location>
        <position position="24"/>
    </location>
    <ligand>
        <name>Mg(2+)</name>
        <dbReference type="ChEBI" id="CHEBI:18420"/>
    </ligand>
</feature>
<evidence type="ECO:0000313" key="12">
    <source>
        <dbReference type="Proteomes" id="UP000297890"/>
    </source>
</evidence>
<name>A0A4Z0F9H7_9GAMM</name>
<dbReference type="GO" id="GO:0005975">
    <property type="term" value="P:carbohydrate metabolic process"/>
    <property type="evidence" value="ECO:0007669"/>
    <property type="project" value="InterPro"/>
</dbReference>
<gene>
    <name evidence="11" type="primary">gmhB</name>
    <name evidence="11" type="ORF">E4680_05380</name>
</gene>
<feature type="binding site" evidence="10">
    <location>
        <position position="22"/>
    </location>
    <ligand>
        <name>Mg(2+)</name>
        <dbReference type="ChEBI" id="CHEBI:18420"/>
    </ligand>
</feature>
<comment type="cofactor">
    <cofactor evidence="10">
        <name>Zn(2+)</name>
        <dbReference type="ChEBI" id="CHEBI:29105"/>
    </cofactor>
</comment>
<keyword evidence="4 7" id="KW-0378">Hydrolase</keyword>
<evidence type="ECO:0000256" key="1">
    <source>
        <dbReference type="ARBA" id="ARBA00004496"/>
    </source>
</evidence>
<dbReference type="NCBIfam" id="NF006506">
    <property type="entry name" value="PRK08942.1"/>
    <property type="match status" value="1"/>
</dbReference>
<comment type="similarity">
    <text evidence="7">Belongs to the gmhB family.</text>
</comment>
<dbReference type="AlphaFoldDB" id="A0A4Z0F9H7"/>
<comment type="cofactor">
    <cofactor evidence="10">
        <name>Mg(2+)</name>
        <dbReference type="ChEBI" id="CHEBI:18420"/>
    </cofactor>
</comment>
<evidence type="ECO:0000256" key="2">
    <source>
        <dbReference type="ARBA" id="ARBA00022490"/>
    </source>
</evidence>
<organism evidence="11 12">
    <name type="scientific">Candidatus Macondimonas diazotrophica</name>
    <dbReference type="NCBI Taxonomy" id="2305248"/>
    <lineage>
        <taxon>Bacteria</taxon>
        <taxon>Pseudomonadati</taxon>
        <taxon>Pseudomonadota</taxon>
        <taxon>Gammaproteobacteria</taxon>
        <taxon>Chromatiales</taxon>
        <taxon>Ectothiorhodospiraceae</taxon>
        <taxon>Candidatus Macondimonas</taxon>
    </lineage>
</organism>
<dbReference type="GO" id="GO:0016791">
    <property type="term" value="F:phosphatase activity"/>
    <property type="evidence" value="ECO:0007669"/>
    <property type="project" value="InterPro"/>
</dbReference>
<evidence type="ECO:0000313" key="11">
    <source>
        <dbReference type="EMBL" id="TFZ83065.1"/>
    </source>
</evidence>
<feature type="binding site" evidence="10">
    <location>
        <position position="141"/>
    </location>
    <ligand>
        <name>Mg(2+)</name>
        <dbReference type="ChEBI" id="CHEBI:18420"/>
    </ligand>
</feature>
<dbReference type="InterPro" id="IPR006549">
    <property type="entry name" value="HAD-SF_hydro_IIIA"/>
</dbReference>
<dbReference type="InterPro" id="IPR023214">
    <property type="entry name" value="HAD_sf"/>
</dbReference>
<proteinExistence type="inferred from homology"/>
<evidence type="ECO:0000256" key="4">
    <source>
        <dbReference type="ARBA" id="ARBA00022801"/>
    </source>
</evidence>
<feature type="active site" description="Nucleophile" evidence="8">
    <location>
        <position position="22"/>
    </location>
</feature>
<evidence type="ECO:0000256" key="7">
    <source>
        <dbReference type="PIRNR" id="PIRNR004682"/>
    </source>
</evidence>
<keyword evidence="2 7" id="KW-0963">Cytoplasm</keyword>
<reference evidence="11 12" key="1">
    <citation type="journal article" date="2019" name="ISME J.">
        <title>Candidatus Macondimonas diazotrophica, a novel gammaproteobacterial genus dominating crude-oil-contaminated coastal sediments.</title>
        <authorList>
            <person name="Karthikeyan S."/>
            <person name="Konstantinidis K."/>
        </authorList>
    </citation>
    <scope>NUCLEOTIDE SEQUENCE [LARGE SCALE GENOMIC DNA]</scope>
    <source>
        <strain evidence="11 12">KTK01</strain>
    </source>
</reference>
<comment type="subcellular location">
    <subcellularLocation>
        <location evidence="1 7">Cytoplasm</location>
    </subcellularLocation>
</comment>
<evidence type="ECO:0000256" key="3">
    <source>
        <dbReference type="ARBA" id="ARBA00022723"/>
    </source>
</evidence>
<feature type="site" description="Stabilizes the phosphoryl group" evidence="9">
    <location>
        <position position="116"/>
    </location>
</feature>
<evidence type="ECO:0000256" key="5">
    <source>
        <dbReference type="ARBA" id="ARBA00023277"/>
    </source>
</evidence>
<keyword evidence="5 7" id="KW-0119">Carbohydrate metabolism</keyword>
<dbReference type="PANTHER" id="PTHR42891">
    <property type="entry name" value="D-GLYCERO-BETA-D-MANNO-HEPTOSE-1,7-BISPHOSPHATE 7-PHOSPHATASE"/>
    <property type="match status" value="1"/>
</dbReference>
<feature type="binding site" evidence="10">
    <location>
        <position position="112"/>
    </location>
    <ligand>
        <name>Zn(2+)</name>
        <dbReference type="ChEBI" id="CHEBI:29105"/>
    </ligand>
</feature>
<dbReference type="EMBL" id="SRIO01000005">
    <property type="protein sequence ID" value="TFZ83065.1"/>
    <property type="molecule type" value="Genomic_DNA"/>
</dbReference>
<evidence type="ECO:0000256" key="9">
    <source>
        <dbReference type="PIRSR" id="PIRSR004682-3"/>
    </source>
</evidence>
<dbReference type="Proteomes" id="UP000297890">
    <property type="component" value="Unassembled WGS sequence"/>
</dbReference>
<dbReference type="OrthoDB" id="9788272at2"/>
<evidence type="ECO:0000256" key="10">
    <source>
        <dbReference type="PIRSR" id="PIRSR004682-4"/>
    </source>
</evidence>
<accession>A0A4Z0F9H7</accession>
<keyword evidence="10" id="KW-0460">Magnesium</keyword>
<dbReference type="CDD" id="cd07503">
    <property type="entry name" value="HAD_HisB-N"/>
    <property type="match status" value="1"/>
</dbReference>
<comment type="caution">
    <text evidence="11">The sequence shown here is derived from an EMBL/GenBank/DDBJ whole genome shotgun (WGS) entry which is preliminary data.</text>
</comment>
<protein>
    <recommendedName>
        <fullName evidence="6 7">D,D-heptose 1,7-bisphosphate phosphatase</fullName>
        <ecNumber evidence="7">3.1.3.-</ecNumber>
    </recommendedName>
</protein>
<dbReference type="GO" id="GO:0046872">
    <property type="term" value="F:metal ion binding"/>
    <property type="evidence" value="ECO:0007669"/>
    <property type="project" value="UniProtKB-KW"/>
</dbReference>
<feature type="binding site" evidence="10">
    <location>
        <position position="106"/>
    </location>
    <ligand>
        <name>Zn(2+)</name>
        <dbReference type="ChEBI" id="CHEBI:29105"/>
    </ligand>
</feature>
<dbReference type="InterPro" id="IPR004446">
    <property type="entry name" value="Heptose_bisP_phosphatase"/>
</dbReference>